<dbReference type="Proteomes" id="UP000624325">
    <property type="component" value="Unassembled WGS sequence"/>
</dbReference>
<dbReference type="EMBL" id="BONC01000128">
    <property type="protein sequence ID" value="GIF61753.1"/>
    <property type="molecule type" value="Genomic_DNA"/>
</dbReference>
<evidence type="ECO:0008006" key="3">
    <source>
        <dbReference type="Google" id="ProtNLM"/>
    </source>
</evidence>
<proteinExistence type="predicted"/>
<reference evidence="1 2" key="1">
    <citation type="submission" date="2021-01" db="EMBL/GenBank/DDBJ databases">
        <title>Whole genome shotgun sequence of Asanoa iriomotensis NBRC 100142.</title>
        <authorList>
            <person name="Komaki H."/>
            <person name="Tamura T."/>
        </authorList>
    </citation>
    <scope>NUCLEOTIDE SEQUENCE [LARGE SCALE GENOMIC DNA]</scope>
    <source>
        <strain evidence="1 2">NBRC 100142</strain>
    </source>
</reference>
<evidence type="ECO:0000313" key="2">
    <source>
        <dbReference type="Proteomes" id="UP000624325"/>
    </source>
</evidence>
<gene>
    <name evidence="1" type="ORF">Air01nite_78480</name>
</gene>
<evidence type="ECO:0000313" key="1">
    <source>
        <dbReference type="EMBL" id="GIF61753.1"/>
    </source>
</evidence>
<comment type="caution">
    <text evidence="1">The sequence shown here is derived from an EMBL/GenBank/DDBJ whole genome shotgun (WGS) entry which is preliminary data.</text>
</comment>
<protein>
    <recommendedName>
        <fullName evidence="3">Secreted protein</fullName>
    </recommendedName>
</protein>
<accession>A0ABQ4CG51</accession>
<name>A0ABQ4CG51_9ACTN</name>
<organism evidence="1 2">
    <name type="scientific">Asanoa iriomotensis</name>
    <dbReference type="NCBI Taxonomy" id="234613"/>
    <lineage>
        <taxon>Bacteria</taxon>
        <taxon>Bacillati</taxon>
        <taxon>Actinomycetota</taxon>
        <taxon>Actinomycetes</taxon>
        <taxon>Micromonosporales</taxon>
        <taxon>Micromonosporaceae</taxon>
        <taxon>Asanoa</taxon>
    </lineage>
</organism>
<sequence length="86" mass="9953">MGYLAMLAAITLCYLLMCWVKPFGRCQRCRGVGAHPHLITRRLRPCRRCHASGLRLRTGRRIFNYFAAIRRDATRNTPNVQRGHTP</sequence>
<keyword evidence="2" id="KW-1185">Reference proteome</keyword>